<dbReference type="PANTHER" id="PTHR12241">
    <property type="entry name" value="TUBULIN POLYGLUTAMYLASE"/>
    <property type="match status" value="1"/>
</dbReference>
<organism evidence="5">
    <name type="scientific">Octactis speculum</name>
    <dbReference type="NCBI Taxonomy" id="3111310"/>
    <lineage>
        <taxon>Eukaryota</taxon>
        <taxon>Sar</taxon>
        <taxon>Stramenopiles</taxon>
        <taxon>Ochrophyta</taxon>
        <taxon>Dictyochophyceae</taxon>
        <taxon>Dictyochales</taxon>
        <taxon>Dictyochaceae</taxon>
        <taxon>Octactis</taxon>
    </lineage>
</organism>
<dbReference type="GO" id="GO:0070740">
    <property type="term" value="F:tubulin-glutamic acid ligase activity"/>
    <property type="evidence" value="ECO:0007669"/>
    <property type="project" value="TreeGrafter"/>
</dbReference>
<dbReference type="EMBL" id="HBGS01041391">
    <property type="protein sequence ID" value="CAD9451118.1"/>
    <property type="molecule type" value="Transcribed_RNA"/>
</dbReference>
<sequence>MKNVIKLTLLILATTVPPKGNHSCFELFGFDIVIDEKLNPFLLEVNLSPALGNDCETDEKVKIPMMQDLIDLITPSVTPPATTPLPNKREKVAAAKRGGPAAVRQPAKSSKGPNDEKEISGSSKKEGR</sequence>
<dbReference type="PROSITE" id="PS51221">
    <property type="entry name" value="TTL"/>
    <property type="match status" value="1"/>
</dbReference>
<keyword evidence="1" id="KW-0436">Ligase</keyword>
<keyword evidence="3" id="KW-0067">ATP-binding</keyword>
<protein>
    <recommendedName>
        <fullName evidence="6">Tubulin--tyrosine ligase-like protein 9</fullName>
    </recommendedName>
</protein>
<dbReference type="GO" id="GO:0015631">
    <property type="term" value="F:tubulin binding"/>
    <property type="evidence" value="ECO:0007669"/>
    <property type="project" value="TreeGrafter"/>
</dbReference>
<dbReference type="Pfam" id="PF03133">
    <property type="entry name" value="TTL"/>
    <property type="match status" value="1"/>
</dbReference>
<proteinExistence type="predicted"/>
<reference evidence="5" key="1">
    <citation type="submission" date="2021-01" db="EMBL/GenBank/DDBJ databases">
        <authorList>
            <person name="Corre E."/>
            <person name="Pelletier E."/>
            <person name="Niang G."/>
            <person name="Scheremetjew M."/>
            <person name="Finn R."/>
            <person name="Kale V."/>
            <person name="Holt S."/>
            <person name="Cochrane G."/>
            <person name="Meng A."/>
            <person name="Brown T."/>
            <person name="Cohen L."/>
        </authorList>
    </citation>
    <scope>NUCLEOTIDE SEQUENCE</scope>
    <source>
        <strain evidence="5">CCMP1381</strain>
    </source>
</reference>
<name>A0A7S2GH22_9STRA</name>
<evidence type="ECO:0000256" key="2">
    <source>
        <dbReference type="ARBA" id="ARBA00022741"/>
    </source>
</evidence>
<accession>A0A7S2GH22</accession>
<feature type="compositionally biased region" description="Basic and acidic residues" evidence="4">
    <location>
        <begin position="113"/>
        <end position="128"/>
    </location>
</feature>
<evidence type="ECO:0000256" key="1">
    <source>
        <dbReference type="ARBA" id="ARBA00022598"/>
    </source>
</evidence>
<dbReference type="GO" id="GO:0000226">
    <property type="term" value="P:microtubule cytoskeleton organization"/>
    <property type="evidence" value="ECO:0007669"/>
    <property type="project" value="TreeGrafter"/>
</dbReference>
<evidence type="ECO:0000313" key="5">
    <source>
        <dbReference type="EMBL" id="CAD9451118.1"/>
    </source>
</evidence>
<dbReference type="AlphaFoldDB" id="A0A7S2GH22"/>
<dbReference type="GO" id="GO:0036064">
    <property type="term" value="C:ciliary basal body"/>
    <property type="evidence" value="ECO:0007669"/>
    <property type="project" value="TreeGrafter"/>
</dbReference>
<evidence type="ECO:0008006" key="6">
    <source>
        <dbReference type="Google" id="ProtNLM"/>
    </source>
</evidence>
<dbReference type="GO" id="GO:0005524">
    <property type="term" value="F:ATP binding"/>
    <property type="evidence" value="ECO:0007669"/>
    <property type="project" value="UniProtKB-KW"/>
</dbReference>
<evidence type="ECO:0000256" key="3">
    <source>
        <dbReference type="ARBA" id="ARBA00022840"/>
    </source>
</evidence>
<keyword evidence="2" id="KW-0547">Nucleotide-binding</keyword>
<dbReference type="SUPFAM" id="SSF56059">
    <property type="entry name" value="Glutathione synthetase ATP-binding domain-like"/>
    <property type="match status" value="1"/>
</dbReference>
<dbReference type="Gene3D" id="3.30.470.20">
    <property type="entry name" value="ATP-grasp fold, B domain"/>
    <property type="match status" value="1"/>
</dbReference>
<evidence type="ECO:0000256" key="4">
    <source>
        <dbReference type="SAM" id="MobiDB-lite"/>
    </source>
</evidence>
<dbReference type="InterPro" id="IPR004344">
    <property type="entry name" value="TTL/TTLL_fam"/>
</dbReference>
<gene>
    <name evidence="5" type="ORF">DSPE1174_LOCUS21314</name>
</gene>
<feature type="region of interest" description="Disordered" evidence="4">
    <location>
        <begin position="75"/>
        <end position="128"/>
    </location>
</feature>
<dbReference type="PANTHER" id="PTHR12241:SF118">
    <property type="entry name" value="TUBULIN POLYGLUTAMYLASE TTLL2-RELATED"/>
    <property type="match status" value="1"/>
</dbReference>